<feature type="signal peptide" evidence="1">
    <location>
        <begin position="1"/>
        <end position="32"/>
    </location>
</feature>
<evidence type="ECO:0000313" key="3">
    <source>
        <dbReference type="Proteomes" id="UP000229897"/>
    </source>
</evidence>
<evidence type="ECO:0000313" key="2">
    <source>
        <dbReference type="EMBL" id="ATQ77644.1"/>
    </source>
</evidence>
<dbReference type="RefSeq" id="WP_099880009.1">
    <property type="nucleotide sequence ID" value="NZ_CP024608.1"/>
</dbReference>
<organism evidence="2 3">
    <name type="scientific">Massilia violaceinigra</name>
    <dbReference type="NCBI Taxonomy" id="2045208"/>
    <lineage>
        <taxon>Bacteria</taxon>
        <taxon>Pseudomonadati</taxon>
        <taxon>Pseudomonadota</taxon>
        <taxon>Betaproteobacteria</taxon>
        <taxon>Burkholderiales</taxon>
        <taxon>Oxalobacteraceae</taxon>
        <taxon>Telluria group</taxon>
        <taxon>Massilia</taxon>
    </lineage>
</organism>
<keyword evidence="3" id="KW-1185">Reference proteome</keyword>
<evidence type="ECO:0008006" key="4">
    <source>
        <dbReference type="Google" id="ProtNLM"/>
    </source>
</evidence>
<name>A0A2D2DRP0_9BURK</name>
<proteinExistence type="predicted"/>
<evidence type="ECO:0000256" key="1">
    <source>
        <dbReference type="SAM" id="SignalP"/>
    </source>
</evidence>
<feature type="chain" id="PRO_5013776807" description="DUF4402 domain-containing protein" evidence="1">
    <location>
        <begin position="33"/>
        <end position="183"/>
    </location>
</feature>
<keyword evidence="1" id="KW-0732">Signal</keyword>
<dbReference type="Proteomes" id="UP000229897">
    <property type="component" value="Chromosome"/>
</dbReference>
<reference evidence="2" key="1">
    <citation type="submission" date="2017-10" db="EMBL/GenBank/DDBJ databases">
        <title>Massilia psychrophilum sp. nov., a novel purple-pigmented bacterium isolated from Tianshan glacier, Xinjiang Municipality, China.</title>
        <authorList>
            <person name="Wang H."/>
        </authorList>
    </citation>
    <scope>NUCLEOTIDE SEQUENCE [LARGE SCALE GENOMIC DNA]</scope>
    <source>
        <strain evidence="2">B2</strain>
    </source>
</reference>
<dbReference type="KEGG" id="mass:CR152_26415"/>
<gene>
    <name evidence="2" type="ORF">CR152_26415</name>
</gene>
<dbReference type="AlphaFoldDB" id="A0A2D2DRP0"/>
<accession>A0A2D2DRP0</accession>
<dbReference type="EMBL" id="CP024608">
    <property type="protein sequence ID" value="ATQ77644.1"/>
    <property type="molecule type" value="Genomic_DNA"/>
</dbReference>
<dbReference type="Pfam" id="PF14352">
    <property type="entry name" value="DUF4402"/>
    <property type="match status" value="1"/>
</dbReference>
<dbReference type="OrthoDB" id="8759747at2"/>
<protein>
    <recommendedName>
        <fullName evidence="4">DUF4402 domain-containing protein</fullName>
    </recommendedName>
</protein>
<dbReference type="InterPro" id="IPR025514">
    <property type="entry name" value="DUF4402"/>
</dbReference>
<sequence>MNTTIKQQRTLSTLAVLAVVAAGLGLGAPAYAAQATATAGGTVVTPIAVVVGTNLAFGTFAAAAGGTITVSTSGVRAVSGVVAMGASATSAAKFDITGEPGSTYAITHSGTAVLTNTGGGGETMALAKFSDLTGANATSGDVSTGTLSAGGTQSLYVGGTLTVAANQAPGTYAGNVIATVEYN</sequence>